<accession>A0A978VJR0</accession>
<dbReference type="PROSITE" id="PS00518">
    <property type="entry name" value="ZF_RING_1"/>
    <property type="match status" value="1"/>
</dbReference>
<comment type="caution">
    <text evidence="13">The sequence shown here is derived from an EMBL/GenBank/DDBJ whole genome shotgun (WGS) entry which is preliminary data.</text>
</comment>
<comment type="subcellular location">
    <subcellularLocation>
        <location evidence="2">Endomembrane system</location>
    </subcellularLocation>
    <subcellularLocation>
        <location evidence="11">Endoplasmic reticulum membrane</location>
        <topology evidence="11">Single-pass type IV membrane protein</topology>
    </subcellularLocation>
</comment>
<evidence type="ECO:0000313" key="13">
    <source>
        <dbReference type="EMBL" id="KAH7533329.1"/>
    </source>
</evidence>
<name>A0A978VJR0_ZIZJJ</name>
<evidence type="ECO:0000313" key="14">
    <source>
        <dbReference type="Proteomes" id="UP000813462"/>
    </source>
</evidence>
<dbReference type="InterPro" id="IPR045103">
    <property type="entry name" value="RNF5/RNF185-like"/>
</dbReference>
<evidence type="ECO:0000256" key="4">
    <source>
        <dbReference type="ARBA" id="ARBA00022679"/>
    </source>
</evidence>
<feature type="domain" description="RING-type" evidence="12">
    <location>
        <begin position="70"/>
        <end position="119"/>
    </location>
</feature>
<keyword evidence="5 11" id="KW-0479">Metal-binding</keyword>
<keyword evidence="9 11" id="KW-0472">Membrane</keyword>
<feature type="transmembrane region" description="Helical" evidence="11">
    <location>
        <begin position="257"/>
        <end position="275"/>
    </location>
</feature>
<evidence type="ECO:0000256" key="5">
    <source>
        <dbReference type="ARBA" id="ARBA00022723"/>
    </source>
</evidence>
<dbReference type="AlphaFoldDB" id="A0A978VJR0"/>
<keyword evidence="11" id="KW-0256">Endoplasmic reticulum</keyword>
<evidence type="ECO:0000256" key="9">
    <source>
        <dbReference type="ARBA" id="ARBA00023136"/>
    </source>
</evidence>
<evidence type="ECO:0000256" key="3">
    <source>
        <dbReference type="ARBA" id="ARBA00004906"/>
    </source>
</evidence>
<evidence type="ECO:0000256" key="8">
    <source>
        <dbReference type="ARBA" id="ARBA00022833"/>
    </source>
</evidence>
<evidence type="ECO:0000256" key="1">
    <source>
        <dbReference type="ARBA" id="ARBA00000900"/>
    </source>
</evidence>
<comment type="pathway">
    <text evidence="3 11">Protein modification; protein ubiquitination.</text>
</comment>
<dbReference type="GO" id="GO:0005789">
    <property type="term" value="C:endoplasmic reticulum membrane"/>
    <property type="evidence" value="ECO:0007669"/>
    <property type="project" value="UniProtKB-SubCell"/>
</dbReference>
<dbReference type="InterPro" id="IPR017907">
    <property type="entry name" value="Znf_RING_CS"/>
</dbReference>
<dbReference type="CDD" id="cd16745">
    <property type="entry name" value="RING-HC_AtRMA-like"/>
    <property type="match status" value="1"/>
</dbReference>
<keyword evidence="6 10" id="KW-0863">Zinc-finger</keyword>
<dbReference type="InterPro" id="IPR018957">
    <property type="entry name" value="Znf_C3HC4_RING-type"/>
</dbReference>
<reference evidence="13" key="1">
    <citation type="journal article" date="2021" name="Front. Plant Sci.">
        <title>Chromosome-Scale Genome Assembly for Chinese Sour Jujube and Insights Into Its Genome Evolution and Domestication Signature.</title>
        <authorList>
            <person name="Shen L.-Y."/>
            <person name="Luo H."/>
            <person name="Wang X.-L."/>
            <person name="Wang X.-M."/>
            <person name="Qiu X.-J."/>
            <person name="Liu H."/>
            <person name="Zhou S.-S."/>
            <person name="Jia K.-H."/>
            <person name="Nie S."/>
            <person name="Bao Y.-T."/>
            <person name="Zhang R.-G."/>
            <person name="Yun Q.-Z."/>
            <person name="Chai Y.-H."/>
            <person name="Lu J.-Y."/>
            <person name="Li Y."/>
            <person name="Zhao S.-W."/>
            <person name="Mao J.-F."/>
            <person name="Jia S.-G."/>
            <person name="Mao Y.-M."/>
        </authorList>
    </citation>
    <scope>NUCLEOTIDE SEQUENCE</scope>
    <source>
        <strain evidence="13">AT0</strain>
        <tissue evidence="13">Leaf</tissue>
    </source>
</reference>
<gene>
    <name evidence="13" type="ORF">FEM48_Zijuj04G0119300</name>
</gene>
<evidence type="ECO:0000256" key="6">
    <source>
        <dbReference type="ARBA" id="ARBA00022771"/>
    </source>
</evidence>
<dbReference type="PANTHER" id="PTHR12313">
    <property type="entry name" value="E3 UBIQUITIN-PROTEIN LIGASE RNF5-RELATED"/>
    <property type="match status" value="1"/>
</dbReference>
<comment type="function">
    <text evidence="11">E3 ubiquitin-protein ligase.</text>
</comment>
<keyword evidence="8 11" id="KW-0862">Zinc</keyword>
<dbReference type="GO" id="GO:0008270">
    <property type="term" value="F:zinc ion binding"/>
    <property type="evidence" value="ECO:0007669"/>
    <property type="project" value="UniProtKB-KW"/>
</dbReference>
<evidence type="ECO:0000256" key="2">
    <source>
        <dbReference type="ARBA" id="ARBA00004308"/>
    </source>
</evidence>
<dbReference type="InterPro" id="IPR013083">
    <property type="entry name" value="Znf_RING/FYVE/PHD"/>
</dbReference>
<dbReference type="GO" id="GO:0061630">
    <property type="term" value="F:ubiquitin protein ligase activity"/>
    <property type="evidence" value="ECO:0007669"/>
    <property type="project" value="UniProtKB-UniRule"/>
</dbReference>
<keyword evidence="4 11" id="KW-0808">Transferase</keyword>
<comment type="domain">
    <text evidence="11">The RING-type zinc finger domain is responsible for E3 ligase activity.</text>
</comment>
<dbReference type="InterPro" id="IPR001841">
    <property type="entry name" value="Znf_RING"/>
</dbReference>
<sequence length="276" mass="30919">MMLGISCSFFYDLSFWQPRVTDNMAMEQYSQGTMNPAESIEDNKSSFKKWNSITDTVADFDNDSAGGFECNICLDTVHDPVVTLCGHLFCWPCIYKWLHFQSASSETEDQTPQQCPVCKAEVSQASLVPLYGRGQTTKPSKGKAPNLGIVIPRRPLGPICGFDSPSQHTTQQLYYQNYPNQSQLNYSQRGYSASPMLSPGGSTTNIFDPTIGMLGEMIYARVFGNSMTNLYTYPNSYHLAGSSSPRVRRHVMQADRSLSRITFFLFCCVLLCLLLF</sequence>
<dbReference type="EMBL" id="JAEACU010000004">
    <property type="protein sequence ID" value="KAH7533329.1"/>
    <property type="molecule type" value="Genomic_DNA"/>
</dbReference>
<evidence type="ECO:0000256" key="7">
    <source>
        <dbReference type="ARBA" id="ARBA00022786"/>
    </source>
</evidence>
<protein>
    <recommendedName>
        <fullName evidence="11">E3 ubiquitin-protein ligase RMA</fullName>
        <ecNumber evidence="11">2.3.2.27</ecNumber>
    </recommendedName>
    <alternativeName>
        <fullName evidence="11">Protein RING membrane-anchor</fullName>
    </alternativeName>
    <alternativeName>
        <fullName evidence="11">RING-type E3 ubiquitin transferase RMA</fullName>
    </alternativeName>
</protein>
<dbReference type="PROSITE" id="PS50089">
    <property type="entry name" value="ZF_RING_2"/>
    <property type="match status" value="1"/>
</dbReference>
<dbReference type="Proteomes" id="UP000813462">
    <property type="component" value="Unassembled WGS sequence"/>
</dbReference>
<dbReference type="Gene3D" id="3.30.40.10">
    <property type="entry name" value="Zinc/RING finger domain, C3HC4 (zinc finger)"/>
    <property type="match status" value="1"/>
</dbReference>
<keyword evidence="7 11" id="KW-0833">Ubl conjugation pathway</keyword>
<keyword evidence="11" id="KW-0812">Transmembrane</keyword>
<dbReference type="SUPFAM" id="SSF57850">
    <property type="entry name" value="RING/U-box"/>
    <property type="match status" value="1"/>
</dbReference>
<keyword evidence="11" id="KW-1133">Transmembrane helix</keyword>
<dbReference type="SMART" id="SM00184">
    <property type="entry name" value="RING"/>
    <property type="match status" value="1"/>
</dbReference>
<evidence type="ECO:0000256" key="11">
    <source>
        <dbReference type="RuleBase" id="RU369090"/>
    </source>
</evidence>
<comment type="catalytic activity">
    <reaction evidence="1 11">
        <text>S-ubiquitinyl-[E2 ubiquitin-conjugating enzyme]-L-cysteine + [acceptor protein]-L-lysine = [E2 ubiquitin-conjugating enzyme]-L-cysteine + N(6)-ubiquitinyl-[acceptor protein]-L-lysine.</text>
        <dbReference type="EC" id="2.3.2.27"/>
    </reaction>
</comment>
<dbReference type="EC" id="2.3.2.27" evidence="11"/>
<organism evidence="13 14">
    <name type="scientific">Ziziphus jujuba var. spinosa</name>
    <dbReference type="NCBI Taxonomy" id="714518"/>
    <lineage>
        <taxon>Eukaryota</taxon>
        <taxon>Viridiplantae</taxon>
        <taxon>Streptophyta</taxon>
        <taxon>Embryophyta</taxon>
        <taxon>Tracheophyta</taxon>
        <taxon>Spermatophyta</taxon>
        <taxon>Magnoliopsida</taxon>
        <taxon>eudicotyledons</taxon>
        <taxon>Gunneridae</taxon>
        <taxon>Pentapetalae</taxon>
        <taxon>rosids</taxon>
        <taxon>fabids</taxon>
        <taxon>Rosales</taxon>
        <taxon>Rhamnaceae</taxon>
        <taxon>Paliureae</taxon>
        <taxon>Ziziphus</taxon>
    </lineage>
</organism>
<evidence type="ECO:0000259" key="12">
    <source>
        <dbReference type="PROSITE" id="PS50089"/>
    </source>
</evidence>
<dbReference type="GO" id="GO:0006511">
    <property type="term" value="P:ubiquitin-dependent protein catabolic process"/>
    <property type="evidence" value="ECO:0007669"/>
    <property type="project" value="UniProtKB-UniRule"/>
</dbReference>
<evidence type="ECO:0000256" key="10">
    <source>
        <dbReference type="PROSITE-ProRule" id="PRU00175"/>
    </source>
</evidence>
<proteinExistence type="predicted"/>
<dbReference type="Pfam" id="PF00097">
    <property type="entry name" value="zf-C3HC4"/>
    <property type="match status" value="1"/>
</dbReference>